<proteinExistence type="predicted"/>
<dbReference type="InterPro" id="IPR050583">
    <property type="entry name" value="Mycobacterial_A85_antigen"/>
</dbReference>
<sequence length="379" mass="42199">MSHDVDGVDLKLLVQKGVEIFPSSTPGVVDLVACQLDSGNDEVLFLYIDTFTHVARNRLRDFQLDLVVRDGVSYHVGRFAVDSDFCGGIGVISVDPRQIERVSNRDLWKRILKNVRPLSEGMEVCCGMNVVDLTDFPHCISGTCVDPSPVPLGKVISRSIESRYFNFTVEASVYIPAFAFDDILIVSDGDFFLENVSLIRPVEEAERRGSIRPTAIVFFSPGDPDDRFSLLGDIDNLASFIKGELLEEFSTLLDGCRPCDLIFAGASLGGYAAASLSLKYPEICCRSIVLSASFWYPDYSYEIFRYLTDRSGDFEGLSIYHAVGVGDFHLFDENLQFRKLLVSSGVKFSSSVFCGGHDYVSWRKEIVEGLCWHSSFGRL</sequence>
<dbReference type="Gene3D" id="3.40.50.1820">
    <property type="entry name" value="alpha/beta hydrolase"/>
    <property type="match status" value="1"/>
</dbReference>
<dbReference type="AlphaFoldDB" id="A0A2Z3YMC4"/>
<dbReference type="PANTHER" id="PTHR48098:SF3">
    <property type="entry name" value="IRON(III) ENTEROBACTIN ESTERASE"/>
    <property type="match status" value="1"/>
</dbReference>
<dbReference type="InterPro" id="IPR029058">
    <property type="entry name" value="AB_hydrolase_fold"/>
</dbReference>
<evidence type="ECO:0000313" key="1">
    <source>
        <dbReference type="EMBL" id="AWT24988.1"/>
    </source>
</evidence>
<organism evidence="1 2">
    <name type="scientific">Corynebacterium provencense</name>
    <dbReference type="NCBI Taxonomy" id="1737425"/>
    <lineage>
        <taxon>Bacteria</taxon>
        <taxon>Bacillati</taxon>
        <taxon>Actinomycetota</taxon>
        <taxon>Actinomycetes</taxon>
        <taxon>Mycobacteriales</taxon>
        <taxon>Corynebacteriaceae</taxon>
        <taxon>Corynebacterium</taxon>
    </lineage>
</organism>
<accession>A0A2Z3YMC4</accession>
<reference evidence="2" key="1">
    <citation type="submission" date="2017-11" db="EMBL/GenBank/DDBJ databases">
        <title>Otitis media/interna in a cat caused by the recently described species Corynebacterium provencense.</title>
        <authorList>
            <person name="Kittl S."/>
            <person name="Brodard I."/>
            <person name="Rychener L."/>
            <person name="Jores J."/>
            <person name="Roosje P."/>
            <person name="Gobeli Brawand S."/>
        </authorList>
    </citation>
    <scope>NUCLEOTIDE SEQUENCE [LARGE SCALE GENOMIC DNA]</scope>
    <source>
        <strain evidence="2">17KM38</strain>
    </source>
</reference>
<dbReference type="Pfam" id="PF00756">
    <property type="entry name" value="Esterase"/>
    <property type="match status" value="1"/>
</dbReference>
<dbReference type="PANTHER" id="PTHR48098">
    <property type="entry name" value="ENTEROCHELIN ESTERASE-RELATED"/>
    <property type="match status" value="1"/>
</dbReference>
<evidence type="ECO:0008006" key="3">
    <source>
        <dbReference type="Google" id="ProtNLM"/>
    </source>
</evidence>
<name>A0A2Z3YMC4_9CORY</name>
<evidence type="ECO:0000313" key="2">
    <source>
        <dbReference type="Proteomes" id="UP000247696"/>
    </source>
</evidence>
<dbReference type="OrthoDB" id="9775130at2"/>
<dbReference type="KEGG" id="cpre:Csp1_01600"/>
<dbReference type="EMBL" id="CP024988">
    <property type="protein sequence ID" value="AWT24988.1"/>
    <property type="molecule type" value="Genomic_DNA"/>
</dbReference>
<protein>
    <recommendedName>
        <fullName evidence="3">Enterochelin esterase</fullName>
    </recommendedName>
</protein>
<dbReference type="InterPro" id="IPR000801">
    <property type="entry name" value="Esterase-like"/>
</dbReference>
<dbReference type="Proteomes" id="UP000247696">
    <property type="component" value="Chromosome"/>
</dbReference>
<gene>
    <name evidence="1" type="ORF">Csp1_01600</name>
</gene>
<dbReference type="SUPFAM" id="SSF53474">
    <property type="entry name" value="alpha/beta-Hydrolases"/>
    <property type="match status" value="1"/>
</dbReference>
<keyword evidence="2" id="KW-1185">Reference proteome</keyword>